<organism evidence="2 3">
    <name type="scientific">Lupinus albus</name>
    <name type="common">White lupine</name>
    <name type="synonym">Lupinus termis</name>
    <dbReference type="NCBI Taxonomy" id="3870"/>
    <lineage>
        <taxon>Eukaryota</taxon>
        <taxon>Viridiplantae</taxon>
        <taxon>Streptophyta</taxon>
        <taxon>Embryophyta</taxon>
        <taxon>Tracheophyta</taxon>
        <taxon>Spermatophyta</taxon>
        <taxon>Magnoliopsida</taxon>
        <taxon>eudicotyledons</taxon>
        <taxon>Gunneridae</taxon>
        <taxon>Pentapetalae</taxon>
        <taxon>rosids</taxon>
        <taxon>fabids</taxon>
        <taxon>Fabales</taxon>
        <taxon>Fabaceae</taxon>
        <taxon>Papilionoideae</taxon>
        <taxon>50 kb inversion clade</taxon>
        <taxon>genistoids sensu lato</taxon>
        <taxon>core genistoids</taxon>
        <taxon>Genisteae</taxon>
        <taxon>Lupinus</taxon>
    </lineage>
</organism>
<gene>
    <name evidence="2" type="ORF">Lalb_Chr03g0043431</name>
</gene>
<name>A0A6A4QVN8_LUPAL</name>
<evidence type="ECO:0000313" key="2">
    <source>
        <dbReference type="EMBL" id="KAE9618181.1"/>
    </source>
</evidence>
<feature type="signal peptide" evidence="1">
    <location>
        <begin position="1"/>
        <end position="26"/>
    </location>
</feature>
<keyword evidence="1" id="KW-0732">Signal</keyword>
<protein>
    <recommendedName>
        <fullName evidence="4">Knottin, scorpion toxin</fullName>
    </recommendedName>
</protein>
<comment type="caution">
    <text evidence="2">The sequence shown here is derived from an EMBL/GenBank/DDBJ whole genome shotgun (WGS) entry which is preliminary data.</text>
</comment>
<accession>A0A6A4QVN8</accession>
<evidence type="ECO:0000256" key="1">
    <source>
        <dbReference type="SAM" id="SignalP"/>
    </source>
</evidence>
<sequence>MAKLTLTHISALILLLSGIFMASTEAGPKICEEEIPSDGCNPFVCKLICEDKFKSKTNVDAKCKKVAYDDVCYCGYDC</sequence>
<dbReference type="AlphaFoldDB" id="A0A6A4QVN8"/>
<feature type="chain" id="PRO_5025494797" description="Knottin, scorpion toxin" evidence="1">
    <location>
        <begin position="27"/>
        <end position="78"/>
    </location>
</feature>
<evidence type="ECO:0008006" key="4">
    <source>
        <dbReference type="Google" id="ProtNLM"/>
    </source>
</evidence>
<proteinExistence type="predicted"/>
<evidence type="ECO:0000313" key="3">
    <source>
        <dbReference type="Proteomes" id="UP000447434"/>
    </source>
</evidence>
<keyword evidence="3" id="KW-1185">Reference proteome</keyword>
<reference evidence="3" key="1">
    <citation type="journal article" date="2020" name="Nat. Commun.">
        <title>Genome sequence of the cluster root forming white lupin.</title>
        <authorList>
            <person name="Hufnagel B."/>
            <person name="Marques A."/>
            <person name="Soriano A."/>
            <person name="Marques L."/>
            <person name="Divol F."/>
            <person name="Doumas P."/>
            <person name="Sallet E."/>
            <person name="Mancinotti D."/>
            <person name="Carrere S."/>
            <person name="Marande W."/>
            <person name="Arribat S."/>
            <person name="Keller J."/>
            <person name="Huneau C."/>
            <person name="Blein T."/>
            <person name="Aime D."/>
            <person name="Laguerre M."/>
            <person name="Taylor J."/>
            <person name="Schubert V."/>
            <person name="Nelson M."/>
            <person name="Geu-Flores F."/>
            <person name="Crespi M."/>
            <person name="Gallardo-Guerrero K."/>
            <person name="Delaux P.-M."/>
            <person name="Salse J."/>
            <person name="Berges H."/>
            <person name="Guyot R."/>
            <person name="Gouzy J."/>
            <person name="Peret B."/>
        </authorList>
    </citation>
    <scope>NUCLEOTIDE SEQUENCE [LARGE SCALE GENOMIC DNA]</scope>
    <source>
        <strain evidence="3">cv. Amiga</strain>
    </source>
</reference>
<dbReference type="Proteomes" id="UP000447434">
    <property type="component" value="Chromosome 3"/>
</dbReference>
<dbReference type="EMBL" id="WOCE01000003">
    <property type="protein sequence ID" value="KAE9618181.1"/>
    <property type="molecule type" value="Genomic_DNA"/>
</dbReference>